<protein>
    <submittedName>
        <fullName evidence="2">NAD(P)H-binding protein</fullName>
    </submittedName>
</protein>
<dbReference type="RefSeq" id="WP_344546382.1">
    <property type="nucleotide sequence ID" value="NZ_BAAATD010000010.1"/>
</dbReference>
<dbReference type="PANTHER" id="PTHR43162">
    <property type="match status" value="1"/>
</dbReference>
<comment type="caution">
    <text evidence="2">The sequence shown here is derived from an EMBL/GenBank/DDBJ whole genome shotgun (WGS) entry which is preliminary data.</text>
</comment>
<dbReference type="InterPro" id="IPR008030">
    <property type="entry name" value="NmrA-like"/>
</dbReference>
<evidence type="ECO:0000313" key="3">
    <source>
        <dbReference type="Proteomes" id="UP001501509"/>
    </source>
</evidence>
<gene>
    <name evidence="2" type="ORF">GCM10010411_65900</name>
</gene>
<evidence type="ECO:0000313" key="2">
    <source>
        <dbReference type="EMBL" id="GAA2620832.1"/>
    </source>
</evidence>
<dbReference type="InterPro" id="IPR036291">
    <property type="entry name" value="NAD(P)-bd_dom_sf"/>
</dbReference>
<dbReference type="EMBL" id="BAAATD010000010">
    <property type="protein sequence ID" value="GAA2620832.1"/>
    <property type="molecule type" value="Genomic_DNA"/>
</dbReference>
<reference evidence="3" key="1">
    <citation type="journal article" date="2019" name="Int. J. Syst. Evol. Microbiol.">
        <title>The Global Catalogue of Microorganisms (GCM) 10K type strain sequencing project: providing services to taxonomists for standard genome sequencing and annotation.</title>
        <authorList>
            <consortium name="The Broad Institute Genomics Platform"/>
            <consortium name="The Broad Institute Genome Sequencing Center for Infectious Disease"/>
            <person name="Wu L."/>
            <person name="Ma J."/>
        </authorList>
    </citation>
    <scope>NUCLEOTIDE SEQUENCE [LARGE SCALE GENOMIC DNA]</scope>
    <source>
        <strain evidence="3">JCM 6833</strain>
    </source>
</reference>
<dbReference type="Pfam" id="PF05368">
    <property type="entry name" value="NmrA"/>
    <property type="match status" value="1"/>
</dbReference>
<dbReference type="Proteomes" id="UP001501509">
    <property type="component" value="Unassembled WGS sequence"/>
</dbReference>
<dbReference type="Gene3D" id="3.90.25.10">
    <property type="entry name" value="UDP-galactose 4-epimerase, domain 1"/>
    <property type="match status" value="1"/>
</dbReference>
<name>A0ABP6CMA7_9ACTN</name>
<accession>A0ABP6CMA7</accession>
<evidence type="ECO:0000259" key="1">
    <source>
        <dbReference type="Pfam" id="PF05368"/>
    </source>
</evidence>
<proteinExistence type="predicted"/>
<keyword evidence="3" id="KW-1185">Reference proteome</keyword>
<dbReference type="PANTHER" id="PTHR43162:SF1">
    <property type="entry name" value="PRESTALK A DIFFERENTIATION PROTEIN A"/>
    <property type="match status" value="1"/>
</dbReference>
<dbReference type="SUPFAM" id="SSF51735">
    <property type="entry name" value="NAD(P)-binding Rossmann-fold domains"/>
    <property type="match status" value="1"/>
</dbReference>
<feature type="domain" description="NmrA-like" evidence="1">
    <location>
        <begin position="2"/>
        <end position="236"/>
    </location>
</feature>
<dbReference type="Gene3D" id="3.40.50.720">
    <property type="entry name" value="NAD(P)-binding Rossmann-like Domain"/>
    <property type="match status" value="1"/>
</dbReference>
<sequence>MILVSGATGNVGGELARRLAASGTAVRALVRDPATSEPPAGAEPVAGDLDHPESLVGALKGVDGVFLLSGYADMPGLLAEIDRAGVGKVVLLSGSAVLATDTKNVISRYMQESERAVRESGVPWTFLRPSGFMSNTLQWAPQIRAGGDVVRAPFPDVRVAMVDPYDIAAVAAEALLGDGHEGNIYHPTGPEALLPADRVRVLGEVLGRELRFEGQTHAEAREDMIGSMPVEYVEAFFGFYADGKLDESHVLPTVREVTGNEPRTFAQWAAAHADAFR</sequence>
<dbReference type="InterPro" id="IPR051604">
    <property type="entry name" value="Ergot_Alk_Oxidoreductase"/>
</dbReference>
<organism evidence="2 3">
    <name type="scientific">Actinomadura fulvescens</name>
    <dbReference type="NCBI Taxonomy" id="46160"/>
    <lineage>
        <taxon>Bacteria</taxon>
        <taxon>Bacillati</taxon>
        <taxon>Actinomycetota</taxon>
        <taxon>Actinomycetes</taxon>
        <taxon>Streptosporangiales</taxon>
        <taxon>Thermomonosporaceae</taxon>
        <taxon>Actinomadura</taxon>
    </lineage>
</organism>